<dbReference type="Proteomes" id="UP000307440">
    <property type="component" value="Unassembled WGS sequence"/>
</dbReference>
<gene>
    <name evidence="1" type="ORF">FA15DRAFT_669275</name>
</gene>
<organism evidence="1 2">
    <name type="scientific">Coprinopsis marcescibilis</name>
    <name type="common">Agaric fungus</name>
    <name type="synonym">Psathyrella marcescibilis</name>
    <dbReference type="NCBI Taxonomy" id="230819"/>
    <lineage>
        <taxon>Eukaryota</taxon>
        <taxon>Fungi</taxon>
        <taxon>Dikarya</taxon>
        <taxon>Basidiomycota</taxon>
        <taxon>Agaricomycotina</taxon>
        <taxon>Agaricomycetes</taxon>
        <taxon>Agaricomycetidae</taxon>
        <taxon>Agaricales</taxon>
        <taxon>Agaricineae</taxon>
        <taxon>Psathyrellaceae</taxon>
        <taxon>Coprinopsis</taxon>
    </lineage>
</organism>
<protein>
    <submittedName>
        <fullName evidence="1">Uncharacterized protein</fullName>
    </submittedName>
</protein>
<accession>A0A5C3KVM1</accession>
<keyword evidence="2" id="KW-1185">Reference proteome</keyword>
<proteinExistence type="predicted"/>
<evidence type="ECO:0000313" key="2">
    <source>
        <dbReference type="Proteomes" id="UP000307440"/>
    </source>
</evidence>
<evidence type="ECO:0000313" key="1">
    <source>
        <dbReference type="EMBL" id="TFK24699.1"/>
    </source>
</evidence>
<reference evidence="1 2" key="1">
    <citation type="journal article" date="2019" name="Nat. Ecol. Evol.">
        <title>Megaphylogeny resolves global patterns of mushroom evolution.</title>
        <authorList>
            <person name="Varga T."/>
            <person name="Krizsan K."/>
            <person name="Foldi C."/>
            <person name="Dima B."/>
            <person name="Sanchez-Garcia M."/>
            <person name="Sanchez-Ramirez S."/>
            <person name="Szollosi G.J."/>
            <person name="Szarkandi J.G."/>
            <person name="Papp V."/>
            <person name="Albert L."/>
            <person name="Andreopoulos W."/>
            <person name="Angelini C."/>
            <person name="Antonin V."/>
            <person name="Barry K.W."/>
            <person name="Bougher N.L."/>
            <person name="Buchanan P."/>
            <person name="Buyck B."/>
            <person name="Bense V."/>
            <person name="Catcheside P."/>
            <person name="Chovatia M."/>
            <person name="Cooper J."/>
            <person name="Damon W."/>
            <person name="Desjardin D."/>
            <person name="Finy P."/>
            <person name="Geml J."/>
            <person name="Haridas S."/>
            <person name="Hughes K."/>
            <person name="Justo A."/>
            <person name="Karasinski D."/>
            <person name="Kautmanova I."/>
            <person name="Kiss B."/>
            <person name="Kocsube S."/>
            <person name="Kotiranta H."/>
            <person name="LaButti K.M."/>
            <person name="Lechner B.E."/>
            <person name="Liimatainen K."/>
            <person name="Lipzen A."/>
            <person name="Lukacs Z."/>
            <person name="Mihaltcheva S."/>
            <person name="Morgado L.N."/>
            <person name="Niskanen T."/>
            <person name="Noordeloos M.E."/>
            <person name="Ohm R.A."/>
            <person name="Ortiz-Santana B."/>
            <person name="Ovrebo C."/>
            <person name="Racz N."/>
            <person name="Riley R."/>
            <person name="Savchenko A."/>
            <person name="Shiryaev A."/>
            <person name="Soop K."/>
            <person name="Spirin V."/>
            <person name="Szebenyi C."/>
            <person name="Tomsovsky M."/>
            <person name="Tulloss R.E."/>
            <person name="Uehling J."/>
            <person name="Grigoriev I.V."/>
            <person name="Vagvolgyi C."/>
            <person name="Papp T."/>
            <person name="Martin F.M."/>
            <person name="Miettinen O."/>
            <person name="Hibbett D.S."/>
            <person name="Nagy L.G."/>
        </authorList>
    </citation>
    <scope>NUCLEOTIDE SEQUENCE [LARGE SCALE GENOMIC DNA]</scope>
    <source>
        <strain evidence="1 2">CBS 121175</strain>
    </source>
</reference>
<name>A0A5C3KVM1_COPMA</name>
<dbReference type="AlphaFoldDB" id="A0A5C3KVM1"/>
<sequence>MPKKLSGAKLALFFALDLYVKDCWNSAILPLCEKVHAGSMKESALAESVYLECLRLWKLEDERIQQHYYRLGRTSVSLLNLDGNHNQGYRDELMTQSTEADLKRLLDAGYQQQCIERPDKREGPYNILALTEHAKFTNRWNSCNHNYSTRYQIGY</sequence>
<dbReference type="EMBL" id="ML210196">
    <property type="protein sequence ID" value="TFK24699.1"/>
    <property type="molecule type" value="Genomic_DNA"/>
</dbReference>